<evidence type="ECO:0000256" key="6">
    <source>
        <dbReference type="ARBA" id="ARBA00022815"/>
    </source>
</evidence>
<dbReference type="GO" id="GO:0001696">
    <property type="term" value="P:gastric acid secretion"/>
    <property type="evidence" value="ECO:0007669"/>
    <property type="project" value="TreeGrafter"/>
</dbReference>
<dbReference type="InterPro" id="IPR006737">
    <property type="entry name" value="Motilin_assoc"/>
</dbReference>
<feature type="signal peptide" evidence="9">
    <location>
        <begin position="1"/>
        <end position="23"/>
    </location>
</feature>
<organism evidence="11">
    <name type="scientific">Cynops ensicauda</name>
    <name type="common">sword-tailed newt</name>
    <dbReference type="NCBI Taxonomy" id="102207"/>
    <lineage>
        <taxon>Eukaryota</taxon>
        <taxon>Metazoa</taxon>
        <taxon>Chordata</taxon>
        <taxon>Craniata</taxon>
        <taxon>Vertebrata</taxon>
        <taxon>Euteleostomi</taxon>
        <taxon>Amphibia</taxon>
        <taxon>Batrachia</taxon>
        <taxon>Caudata</taxon>
        <taxon>Salamandroidea</taxon>
        <taxon>Salamandridae</taxon>
        <taxon>Pleurodelinae</taxon>
        <taxon>Cynops</taxon>
    </lineage>
</organism>
<proteinExistence type="evidence at transcript level"/>
<keyword evidence="5 9" id="KW-0732">Signal</keyword>
<keyword evidence="6" id="KW-0027">Amidation</keyword>
<reference evidence="11" key="1">
    <citation type="submission" date="2011-07" db="EMBL/GenBank/DDBJ databases">
        <title>Identification of ghrelin in some amphibians.</title>
        <authorList>
            <person name="Kaiya H."/>
            <person name="Hasunuma I."/>
            <person name="Tsutsui K."/>
            <person name="Kangawa K."/>
            <person name="Miyazato M."/>
        </authorList>
    </citation>
    <scope>NUCLEOTIDE SEQUENCE</scope>
    <source>
        <tissue evidence="11">Stomach</tissue>
    </source>
</reference>
<dbReference type="GO" id="GO:0050728">
    <property type="term" value="P:negative regulation of inflammatory response"/>
    <property type="evidence" value="ECO:0007669"/>
    <property type="project" value="TreeGrafter"/>
</dbReference>
<dbReference type="PANTHER" id="PTHR14122">
    <property type="entry name" value="GHRELIN PRECURSOR"/>
    <property type="match status" value="1"/>
</dbReference>
<evidence type="ECO:0000259" key="10">
    <source>
        <dbReference type="Pfam" id="PF04643"/>
    </source>
</evidence>
<keyword evidence="3" id="KW-0964">Secreted</keyword>
<dbReference type="Pfam" id="PF04643">
    <property type="entry name" value="Motilin_assoc"/>
    <property type="match status" value="1"/>
</dbReference>
<evidence type="ECO:0000256" key="5">
    <source>
        <dbReference type="ARBA" id="ARBA00022729"/>
    </source>
</evidence>
<dbReference type="GO" id="GO:0032095">
    <property type="term" value="P:regulation of response to food"/>
    <property type="evidence" value="ECO:0007669"/>
    <property type="project" value="TreeGrafter"/>
</dbReference>
<dbReference type="InterPro" id="IPR005441">
    <property type="entry name" value="Preproghrelin"/>
</dbReference>
<evidence type="ECO:0000256" key="2">
    <source>
        <dbReference type="ARBA" id="ARBA00006473"/>
    </source>
</evidence>
<comment type="subcellular location">
    <subcellularLocation>
        <location evidence="1">Secreted</location>
    </subcellularLocation>
</comment>
<feature type="chain" id="PRO_5003710038" evidence="9">
    <location>
        <begin position="24"/>
        <end position="117"/>
    </location>
</feature>
<evidence type="ECO:0000256" key="1">
    <source>
        <dbReference type="ARBA" id="ARBA00004613"/>
    </source>
</evidence>
<feature type="region of interest" description="Disordered" evidence="8">
    <location>
        <begin position="28"/>
        <end position="49"/>
    </location>
</feature>
<dbReference type="GO" id="GO:0060124">
    <property type="term" value="P:positive regulation of growth hormone secretion"/>
    <property type="evidence" value="ECO:0007669"/>
    <property type="project" value="TreeGrafter"/>
</dbReference>
<keyword evidence="4" id="KW-0372">Hormone</keyword>
<evidence type="ECO:0000256" key="9">
    <source>
        <dbReference type="SAM" id="SignalP"/>
    </source>
</evidence>
<evidence type="ECO:0000256" key="8">
    <source>
        <dbReference type="SAM" id="MobiDB-lite"/>
    </source>
</evidence>
<evidence type="ECO:0000256" key="3">
    <source>
        <dbReference type="ARBA" id="ARBA00022525"/>
    </source>
</evidence>
<evidence type="ECO:0000256" key="4">
    <source>
        <dbReference type="ARBA" id="ARBA00022702"/>
    </source>
</evidence>
<sequence length="117" mass="13209">MFLRVTVCSLMAVGFLLAQYTEAGSSFLSPADLHKPQPRKPARKIIPNNPQRRELDGVFDVYEKQPGDEEREIRFNVPFEIGVKMSATQYLDYGQLLQEILQGLFPDNTPGPPGENE</sequence>
<dbReference type="AlphaFoldDB" id="I7GSQ7"/>
<dbReference type="GO" id="GO:0005615">
    <property type="term" value="C:extracellular space"/>
    <property type="evidence" value="ECO:0007669"/>
    <property type="project" value="TreeGrafter"/>
</dbReference>
<protein>
    <submittedName>
        <fullName evidence="11">Ghrelin</fullName>
    </submittedName>
</protein>
<evidence type="ECO:0000313" key="11">
    <source>
        <dbReference type="EMBL" id="BAM29299.1"/>
    </source>
</evidence>
<feature type="domain" description="Motilin/ghrelin-associated peptide" evidence="10">
    <location>
        <begin position="67"/>
        <end position="108"/>
    </location>
</feature>
<accession>I7GSQ7</accession>
<dbReference type="PRINTS" id="PR01624">
    <property type="entry name" value="GHRELIN"/>
</dbReference>
<dbReference type="PANTHER" id="PTHR14122:SF1">
    <property type="entry name" value="APPETITE-REGULATING HORMONE"/>
    <property type="match status" value="1"/>
</dbReference>
<keyword evidence="7" id="KW-0449">Lipoprotein</keyword>
<comment type="similarity">
    <text evidence="2">Belongs to the motilin family.</text>
</comment>
<dbReference type="GO" id="GO:0031768">
    <property type="term" value="F:ghrelin receptor binding"/>
    <property type="evidence" value="ECO:0007669"/>
    <property type="project" value="TreeGrafter"/>
</dbReference>
<evidence type="ECO:0000256" key="7">
    <source>
        <dbReference type="ARBA" id="ARBA00023288"/>
    </source>
</evidence>
<dbReference type="GO" id="GO:0016608">
    <property type="term" value="F:growth hormone-releasing hormone activity"/>
    <property type="evidence" value="ECO:0007669"/>
    <property type="project" value="InterPro"/>
</dbReference>
<gene>
    <name evidence="11" type="primary">ghrl</name>
</gene>
<name>I7GSQ7_9SALA</name>
<dbReference type="EMBL" id="AB646197">
    <property type="protein sequence ID" value="BAM29299.1"/>
    <property type="molecule type" value="mRNA"/>
</dbReference>